<evidence type="ECO:0000256" key="1">
    <source>
        <dbReference type="SAM" id="MobiDB-lite"/>
    </source>
</evidence>
<feature type="region of interest" description="Disordered" evidence="1">
    <location>
        <begin position="362"/>
        <end position="431"/>
    </location>
</feature>
<sequence>MHRDNLDALTDQDMEFFAAFTGVTYQAANEWFIRRRRENMRFGKGSSPPPLPPPTTKTETRTRMISTISVLPPHLHTKKESSTMASFGSSAGTNWIAATFVEPSTTLNKLVEKAMDRTVAAFEQEAAVDDAIINTPINKITPESTIYEFESNDIIVEPTKSVEPSDTTATSANTAESTNTVAEPITVVEFSDIASKRSAKDAEFSGTVAKSPKVTEPINTVDSAPATVEHNTTNTKSITEVKTTSAGSITKAGSINTAITTTNTKAITKVGTISKLSTKPTVDTTSISSSPEKSKVFSMPTLDTIGINKKRNSAIYHMFDIKPLDNPKRLVVTKIYGKKSAHPISISPISVATPKSTTTTITVTKLPSSSQSSSSTATSESRTTKTLSSSSSPSSASASPLTEPPVTSSRPPSTTDQSGSSDHVITRKNVPYKHRVLQEGQCIEEDDDQGLGVSLYQEACKPCTEQQGKSICSFKKFRVFYVDSREAGKDIANYRYEPDFSHDPSYDKALRFRRKGLDREKAYHILRTLLQLGAPNHDDYVRCSLDDQRYCENCKSAIVAGYWMCSVCGEELCLDCFDAFCDTTMCTKGRLHQRKQFVTCGKFHAVTLQKYIAALRGFKQALPQAAIEAASKSILLPATVAVQNDPTRRGHFRLPARYDASELDLKTFRHYWQQGKVLQVDVLRCQDGKTKVMNMARYFLKYFDDHKSTDVWKIKPKGIFNLAKYFPVHQVNAEISAKLYIFQKQLNKHKDFSPMQLSAEMSDSIYICTYTQAVMAENKNNNKKK</sequence>
<dbReference type="CDD" id="cd19757">
    <property type="entry name" value="Bbox1"/>
    <property type="match status" value="1"/>
</dbReference>
<protein>
    <submittedName>
        <fullName evidence="2">Uncharacterized protein</fullName>
    </submittedName>
</protein>
<dbReference type="Gene3D" id="2.60.120.650">
    <property type="entry name" value="Cupin"/>
    <property type="match status" value="1"/>
</dbReference>
<organism evidence="2 3">
    <name type="scientific">Linnemannia schmuckeri</name>
    <dbReference type="NCBI Taxonomy" id="64567"/>
    <lineage>
        <taxon>Eukaryota</taxon>
        <taxon>Fungi</taxon>
        <taxon>Fungi incertae sedis</taxon>
        <taxon>Mucoromycota</taxon>
        <taxon>Mortierellomycotina</taxon>
        <taxon>Mortierellomycetes</taxon>
        <taxon>Mortierellales</taxon>
        <taxon>Mortierellaceae</taxon>
        <taxon>Linnemannia</taxon>
    </lineage>
</organism>
<dbReference type="Proteomes" id="UP000748756">
    <property type="component" value="Unassembled WGS sequence"/>
</dbReference>
<gene>
    <name evidence="2" type="ORF">BG015_008107</name>
</gene>
<dbReference type="EMBL" id="JAAAUQ010000455">
    <property type="protein sequence ID" value="KAF9150085.1"/>
    <property type="molecule type" value="Genomic_DNA"/>
</dbReference>
<name>A0A9P5RXG8_9FUNG</name>
<dbReference type="AlphaFoldDB" id="A0A9P5RXG8"/>
<feature type="compositionally biased region" description="Low complexity" evidence="1">
    <location>
        <begin position="362"/>
        <end position="415"/>
    </location>
</feature>
<reference evidence="2" key="1">
    <citation type="journal article" date="2020" name="Fungal Divers.">
        <title>Resolving the Mortierellaceae phylogeny through synthesis of multi-gene phylogenetics and phylogenomics.</title>
        <authorList>
            <person name="Vandepol N."/>
            <person name="Liber J."/>
            <person name="Desiro A."/>
            <person name="Na H."/>
            <person name="Kennedy M."/>
            <person name="Barry K."/>
            <person name="Grigoriev I.V."/>
            <person name="Miller A.N."/>
            <person name="O'Donnell K."/>
            <person name="Stajich J.E."/>
            <person name="Bonito G."/>
        </authorList>
    </citation>
    <scope>NUCLEOTIDE SEQUENCE</scope>
    <source>
        <strain evidence="2">NRRL 6426</strain>
    </source>
</reference>
<evidence type="ECO:0000313" key="2">
    <source>
        <dbReference type="EMBL" id="KAF9150085.1"/>
    </source>
</evidence>
<feature type="region of interest" description="Disordered" evidence="1">
    <location>
        <begin position="41"/>
        <end position="60"/>
    </location>
</feature>
<accession>A0A9P5RXG8</accession>
<proteinExistence type="predicted"/>
<comment type="caution">
    <text evidence="2">The sequence shown here is derived from an EMBL/GenBank/DDBJ whole genome shotgun (WGS) entry which is preliminary data.</text>
</comment>
<keyword evidence="3" id="KW-1185">Reference proteome</keyword>
<evidence type="ECO:0000313" key="3">
    <source>
        <dbReference type="Proteomes" id="UP000748756"/>
    </source>
</evidence>
<dbReference type="OrthoDB" id="1667110at2759"/>